<dbReference type="VEuPathDB" id="GiardiaDB:SS50377_25334"/>
<keyword evidence="2" id="KW-0472">Membrane</keyword>
<name>V6LC30_9EUKA</name>
<feature type="transmembrane region" description="Helical" evidence="2">
    <location>
        <begin position="124"/>
        <end position="144"/>
    </location>
</feature>
<sequence>MLNCMIAVVLLPQFTGELQLSSNLLNQFTIILDFSELDKFIEFDFRPNKLENLTQFCLRYQVKIPGMQFTFRILPYIQDACEIQFTVQKMKKLNTSLIVYDQNDLKIQQIDIQFSVLSTLSSEFALSMFLGFSFIVIIFVCRFFSRRQEERTVALILLRMLEFQRRVPQLEVKIRQQVIQDEPVFHYKEFYLINPPSLNIQQSQLQFEKQSFMYKENKYDLFILNVNAQNVFEIMEISCEIKTLVGYCVISEQTKRSSGVRYVTIDQLDNFLLDDDKCSKYYLLLLFQYQSDISFDELLQNSIQLIQQFDLQTFMMDDFYAQQHLISKSKNLDKLLQKLESELNQQEEVIDMQPIKTLNVNLENNAATPVDLWELVQKDLRQQKIQNLDNQSIIPEFYYKQAQNDIASVYSDQYNSCGNDIVSVQSFVSDTFNSYREIIHHVNYPLTTFTTQPQFESQLNSQVYNIIEPQFTVPDITPKITNFEESSLQINTKNQQQNICDPPIVPYLNTTNNDVCDYEDTPELTSAVIHNISEDLSGNDYQQQLVSYYNQFLENIQSNENITESSQYTNYFPPLNTEAVSENVSICEIPISVQNPGNDMFTAPTNIMTQNPGNDMFTAPTNIMTQNPGNDMFTAPTNIMTQNPGNDMFTAPTNIMTQNPGNDMFTAPTNIMTQNPSNDMFTAPTNIMTQNPETEVYSTLKDQNQPFSRISFTNFESGLISPQDIQLNSEAGKLDVFTDSSSQSSNIIQPNNINKKIVIQKSFSAKSSLQLTQGYRYIDDDFSTLQDQGKITDVSQLNPKAFFNIIIQKLNKNKLQDIQEESQGLLNLLEYPSLPQVDSQQDRTYNLFSTPKNALDPIMQLQYSSLVNLFDQLPQNLASIMIIGGPIFRLKLACIAVLKYKSSAYYLDFRAICTANISFLVDEEKIKYKLNVVENIYQSLIPYQKAAVYTQSQMSYQRQKIISACIGIASYVYLRDISDKVLTLQCLMDICINNPDDNISSIIIQLASQNTWELFLYAVKHILINY</sequence>
<feature type="coiled-coil region" evidence="1">
    <location>
        <begin position="322"/>
        <end position="349"/>
    </location>
</feature>
<dbReference type="AlphaFoldDB" id="V6LC30"/>
<gene>
    <name evidence="3" type="ORF">SS50377_18621</name>
</gene>
<proteinExistence type="predicted"/>
<evidence type="ECO:0000256" key="1">
    <source>
        <dbReference type="SAM" id="Coils"/>
    </source>
</evidence>
<keyword evidence="1" id="KW-0175">Coiled coil</keyword>
<dbReference type="EMBL" id="KI546167">
    <property type="protein sequence ID" value="EST41788.1"/>
    <property type="molecule type" value="Genomic_DNA"/>
</dbReference>
<protein>
    <submittedName>
        <fullName evidence="3">Uncharacterized protein</fullName>
    </submittedName>
</protein>
<organism evidence="3">
    <name type="scientific">Spironucleus salmonicida</name>
    <dbReference type="NCBI Taxonomy" id="348837"/>
    <lineage>
        <taxon>Eukaryota</taxon>
        <taxon>Metamonada</taxon>
        <taxon>Diplomonadida</taxon>
        <taxon>Hexamitidae</taxon>
        <taxon>Hexamitinae</taxon>
        <taxon>Spironucleus</taxon>
    </lineage>
</organism>
<reference evidence="3" key="1">
    <citation type="journal article" date="2014" name="PLoS Genet.">
        <title>The Genome of Spironucleus salmonicida Highlights a Fish Pathogen Adapted to Fluctuating Environments.</title>
        <authorList>
            <person name="Xu F."/>
            <person name="Jerlstrom-Hultqvist J."/>
            <person name="Einarsson E."/>
            <person name="Astvaldsson A."/>
            <person name="Svard S.G."/>
            <person name="Andersson J.O."/>
        </authorList>
    </citation>
    <scope>NUCLEOTIDE SEQUENCE</scope>
</reference>
<evidence type="ECO:0000256" key="2">
    <source>
        <dbReference type="SAM" id="Phobius"/>
    </source>
</evidence>
<keyword evidence="2" id="KW-1133">Transmembrane helix</keyword>
<evidence type="ECO:0000313" key="3">
    <source>
        <dbReference type="EMBL" id="EST41788.1"/>
    </source>
</evidence>
<accession>V6LC30</accession>
<keyword evidence="2" id="KW-0812">Transmembrane</keyword>